<reference evidence="2" key="1">
    <citation type="journal article" date="2023" name="Mol. Phylogenet. Evol.">
        <title>Genome-scale phylogeny and comparative genomics of the fungal order Sordariales.</title>
        <authorList>
            <person name="Hensen N."/>
            <person name="Bonometti L."/>
            <person name="Westerberg I."/>
            <person name="Brannstrom I.O."/>
            <person name="Guillou S."/>
            <person name="Cros-Aarteil S."/>
            <person name="Calhoun S."/>
            <person name="Haridas S."/>
            <person name="Kuo A."/>
            <person name="Mondo S."/>
            <person name="Pangilinan J."/>
            <person name="Riley R."/>
            <person name="LaButti K."/>
            <person name="Andreopoulos B."/>
            <person name="Lipzen A."/>
            <person name="Chen C."/>
            <person name="Yan M."/>
            <person name="Daum C."/>
            <person name="Ng V."/>
            <person name="Clum A."/>
            <person name="Steindorff A."/>
            <person name="Ohm R.A."/>
            <person name="Martin F."/>
            <person name="Silar P."/>
            <person name="Natvig D.O."/>
            <person name="Lalanne C."/>
            <person name="Gautier V."/>
            <person name="Ament-Velasquez S.L."/>
            <person name="Kruys A."/>
            <person name="Hutchinson M.I."/>
            <person name="Powell A.J."/>
            <person name="Barry K."/>
            <person name="Miller A.N."/>
            <person name="Grigoriev I.V."/>
            <person name="Debuchy R."/>
            <person name="Gladieux P."/>
            <person name="Hiltunen Thoren M."/>
            <person name="Johannesson H."/>
        </authorList>
    </citation>
    <scope>NUCLEOTIDE SEQUENCE</scope>
    <source>
        <strain evidence="2">CBS 560.94</strain>
    </source>
</reference>
<keyword evidence="3" id="KW-1185">Reference proteome</keyword>
<protein>
    <submittedName>
        <fullName evidence="2">Uncharacterized protein</fullName>
    </submittedName>
</protein>
<comment type="caution">
    <text evidence="2">The sequence shown here is derived from an EMBL/GenBank/DDBJ whole genome shotgun (WGS) entry which is preliminary data.</text>
</comment>
<dbReference type="AlphaFoldDB" id="A0AAE0JEZ0"/>
<accession>A0AAE0JEZ0</accession>
<organism evidence="2 3">
    <name type="scientific">Neurospora tetraspora</name>
    <dbReference type="NCBI Taxonomy" id="94610"/>
    <lineage>
        <taxon>Eukaryota</taxon>
        <taxon>Fungi</taxon>
        <taxon>Dikarya</taxon>
        <taxon>Ascomycota</taxon>
        <taxon>Pezizomycotina</taxon>
        <taxon>Sordariomycetes</taxon>
        <taxon>Sordariomycetidae</taxon>
        <taxon>Sordariales</taxon>
        <taxon>Sordariaceae</taxon>
        <taxon>Neurospora</taxon>
    </lineage>
</organism>
<evidence type="ECO:0000256" key="1">
    <source>
        <dbReference type="SAM" id="MobiDB-lite"/>
    </source>
</evidence>
<dbReference type="Proteomes" id="UP001278500">
    <property type="component" value="Unassembled WGS sequence"/>
</dbReference>
<proteinExistence type="predicted"/>
<dbReference type="RefSeq" id="XP_062681448.1">
    <property type="nucleotide sequence ID" value="XM_062826765.1"/>
</dbReference>
<feature type="compositionally biased region" description="Polar residues" evidence="1">
    <location>
        <begin position="10"/>
        <end position="27"/>
    </location>
</feature>
<evidence type="ECO:0000313" key="3">
    <source>
        <dbReference type="Proteomes" id="UP001278500"/>
    </source>
</evidence>
<reference evidence="2" key="2">
    <citation type="submission" date="2023-06" db="EMBL/GenBank/DDBJ databases">
        <authorList>
            <consortium name="Lawrence Berkeley National Laboratory"/>
            <person name="Haridas S."/>
            <person name="Hensen N."/>
            <person name="Bonometti L."/>
            <person name="Westerberg I."/>
            <person name="Brannstrom I.O."/>
            <person name="Guillou S."/>
            <person name="Cros-Aarteil S."/>
            <person name="Calhoun S."/>
            <person name="Kuo A."/>
            <person name="Mondo S."/>
            <person name="Pangilinan J."/>
            <person name="Riley R."/>
            <person name="Labutti K."/>
            <person name="Andreopoulos B."/>
            <person name="Lipzen A."/>
            <person name="Chen C."/>
            <person name="Yanf M."/>
            <person name="Daum C."/>
            <person name="Ng V."/>
            <person name="Clum A."/>
            <person name="Steindorff A."/>
            <person name="Ohm R."/>
            <person name="Martin F."/>
            <person name="Silar P."/>
            <person name="Natvig D."/>
            <person name="Lalanne C."/>
            <person name="Gautier V."/>
            <person name="Ament-Velasquez S.L."/>
            <person name="Kruys A."/>
            <person name="Hutchinson M.I."/>
            <person name="Powell A.J."/>
            <person name="Barry K."/>
            <person name="Miller A.N."/>
            <person name="Grigoriev I.V."/>
            <person name="Debuchy R."/>
            <person name="Gladieux P."/>
            <person name="Thoren M.H."/>
            <person name="Johannesson H."/>
        </authorList>
    </citation>
    <scope>NUCLEOTIDE SEQUENCE</scope>
    <source>
        <strain evidence="2">CBS 560.94</strain>
    </source>
</reference>
<feature type="compositionally biased region" description="Acidic residues" evidence="1">
    <location>
        <begin position="252"/>
        <end position="268"/>
    </location>
</feature>
<feature type="region of interest" description="Disordered" evidence="1">
    <location>
        <begin position="244"/>
        <end position="297"/>
    </location>
</feature>
<dbReference type="EMBL" id="JAUEPP010000004">
    <property type="protein sequence ID" value="KAK3344835.1"/>
    <property type="molecule type" value="Genomic_DNA"/>
</dbReference>
<feature type="region of interest" description="Disordered" evidence="1">
    <location>
        <begin position="1"/>
        <end position="36"/>
    </location>
</feature>
<dbReference type="GeneID" id="87863919"/>
<gene>
    <name evidence="2" type="ORF">B0H65DRAFT_464669</name>
</gene>
<name>A0AAE0JEZ0_9PEZI</name>
<evidence type="ECO:0000313" key="2">
    <source>
        <dbReference type="EMBL" id="KAK3344835.1"/>
    </source>
</evidence>
<sequence length="494" mass="56689">MRHRHRHTEQYNMEATDTYSTVTSSPPQAEGHHGTDFTQGFGSFNFMPITPLDWETLDPLCPTKVRERFENERSRHTYQAEHETNDYGSLKHLVEQMSIYDDSPKTKPETCLLLALPLEMRHAIYDQFFIPFRRDGGVYSKPRPQGAASPTLKGLKGGIHFRINEKEWNHERPQRHLDDLVVSDPLITRTMDTLTPWYVRNPGSPVHLFAAITNGAVPAENQPSGWNLPASKMIKYDEWPEASYGKPYEPGPADEEEEEYGEDSDSDMEMSMSMSDEDHQQQSSSHSPPRYRRRRPSRQPYRLVIGPILEKCCDNRCGFTYSADNRSGWDPKLADDMDEVPTPTSAESPESESLCDEMGVKGICRYIHPSRYTNLLQLSQMSPFITREFAARLFFNSVFEFTEGPSLFPHFVRDRPAVLPHMRGVILRVECSANFLDTVTSELEAMLSFLANHEEVNLRFFTVVLSTGLINISRNQTEAGQCFYRFQILQKLKA</sequence>